<feature type="transmembrane region" description="Helical" evidence="6">
    <location>
        <begin position="73"/>
        <end position="91"/>
    </location>
</feature>
<evidence type="ECO:0000256" key="2">
    <source>
        <dbReference type="ARBA" id="ARBA00006921"/>
    </source>
</evidence>
<protein>
    <recommendedName>
        <fullName evidence="6">Copper transport protein</fullName>
    </recommendedName>
</protein>
<evidence type="ECO:0000256" key="5">
    <source>
        <dbReference type="ARBA" id="ARBA00023136"/>
    </source>
</evidence>
<keyword evidence="3 6" id="KW-0812">Transmembrane</keyword>
<sequence length="229" mass="24638">MNHDGMSMSSSMTGMTPSMTGMSWMPTSTAASSMSGMGGMGGGNGCKISMLWNWNTVNSCFISSSWKITSNGMFAGSCIGVILLVMSLEFLRRVGRAYDQYIFSTNKSFSFRQPTQVCTKTAASPSSGSLSGTNKDGTTATATCAGCAAPCAAPSMIRPTLVQQLIRAFIHMLQFAVAYFVMLLAMYYNGYLIICIFIGAFLGFGIFAWEPQVPKDIQDQHRESTMCCG</sequence>
<comment type="caution">
    <text evidence="7">The sequence shown here is derived from an EMBL/GenBank/DDBJ whole genome shotgun (WGS) entry which is preliminary data.</text>
</comment>
<evidence type="ECO:0000256" key="4">
    <source>
        <dbReference type="ARBA" id="ARBA00022989"/>
    </source>
</evidence>
<feature type="transmembrane region" description="Helical" evidence="6">
    <location>
        <begin position="165"/>
        <end position="185"/>
    </location>
</feature>
<dbReference type="EMBL" id="JAESVG020000006">
    <property type="protein sequence ID" value="KAG8626694.1"/>
    <property type="molecule type" value="Genomic_DNA"/>
</dbReference>
<keyword evidence="8" id="KW-1185">Reference proteome</keyword>
<keyword evidence="6" id="KW-0813">Transport</keyword>
<evidence type="ECO:0000313" key="8">
    <source>
        <dbReference type="Proteomes" id="UP000809789"/>
    </source>
</evidence>
<dbReference type="PANTHER" id="PTHR12483:SF73">
    <property type="entry name" value="COPPER TRANSPORT PROTEIN CTR3"/>
    <property type="match status" value="1"/>
</dbReference>
<proteinExistence type="inferred from homology"/>
<dbReference type="OrthoDB" id="161814at2759"/>
<feature type="transmembrane region" description="Helical" evidence="6">
    <location>
        <begin position="191"/>
        <end position="209"/>
    </location>
</feature>
<keyword evidence="6" id="KW-0186">Copper</keyword>
<keyword evidence="6" id="KW-0187">Copper transport</keyword>
<keyword evidence="5 6" id="KW-0472">Membrane</keyword>
<dbReference type="AlphaFoldDB" id="A0A8K0L1I0"/>
<evidence type="ECO:0000313" key="7">
    <source>
        <dbReference type="EMBL" id="KAG8626694.1"/>
    </source>
</evidence>
<dbReference type="InterPro" id="IPR007274">
    <property type="entry name" value="Cop_transporter"/>
</dbReference>
<keyword evidence="4 6" id="KW-1133">Transmembrane helix</keyword>
<dbReference type="GO" id="GO:0016020">
    <property type="term" value="C:membrane"/>
    <property type="evidence" value="ECO:0007669"/>
    <property type="project" value="UniProtKB-SubCell"/>
</dbReference>
<gene>
    <name evidence="7" type="ORF">KVT40_005639</name>
</gene>
<organism evidence="7 8">
    <name type="scientific">Elsinoe batatas</name>
    <dbReference type="NCBI Taxonomy" id="2601811"/>
    <lineage>
        <taxon>Eukaryota</taxon>
        <taxon>Fungi</taxon>
        <taxon>Dikarya</taxon>
        <taxon>Ascomycota</taxon>
        <taxon>Pezizomycotina</taxon>
        <taxon>Dothideomycetes</taxon>
        <taxon>Dothideomycetidae</taxon>
        <taxon>Myriangiales</taxon>
        <taxon>Elsinoaceae</taxon>
        <taxon>Elsinoe</taxon>
    </lineage>
</organism>
<reference evidence="7" key="1">
    <citation type="submission" date="2021-07" db="EMBL/GenBank/DDBJ databases">
        <title>Elsinoe batatas strain:CRI-CJ2 Genome sequencing and assembly.</title>
        <authorList>
            <person name="Huang L."/>
        </authorList>
    </citation>
    <scope>NUCLEOTIDE SEQUENCE</scope>
    <source>
        <strain evidence="7">CRI-CJ2</strain>
    </source>
</reference>
<dbReference type="PANTHER" id="PTHR12483">
    <property type="entry name" value="SOLUTE CARRIER FAMILY 31 COPPER TRANSPORTERS"/>
    <property type="match status" value="1"/>
</dbReference>
<evidence type="ECO:0000256" key="1">
    <source>
        <dbReference type="ARBA" id="ARBA00004141"/>
    </source>
</evidence>
<accession>A0A8K0L1I0</accession>
<dbReference type="Proteomes" id="UP000809789">
    <property type="component" value="Unassembled WGS sequence"/>
</dbReference>
<dbReference type="GO" id="GO:0005375">
    <property type="term" value="F:copper ion transmembrane transporter activity"/>
    <property type="evidence" value="ECO:0007669"/>
    <property type="project" value="UniProtKB-UniRule"/>
</dbReference>
<keyword evidence="6" id="KW-0406">Ion transport</keyword>
<name>A0A8K0L1I0_9PEZI</name>
<comment type="subcellular location">
    <subcellularLocation>
        <location evidence="1 6">Membrane</location>
        <topology evidence="1 6">Multi-pass membrane protein</topology>
    </subcellularLocation>
</comment>
<dbReference type="Pfam" id="PF04145">
    <property type="entry name" value="Ctr"/>
    <property type="match status" value="1"/>
</dbReference>
<evidence type="ECO:0000256" key="6">
    <source>
        <dbReference type="RuleBase" id="RU367022"/>
    </source>
</evidence>
<comment type="similarity">
    <text evidence="2 6">Belongs to the copper transporter (Ctr) (TC 1.A.56) family. SLC31A subfamily.</text>
</comment>
<evidence type="ECO:0000256" key="3">
    <source>
        <dbReference type="ARBA" id="ARBA00022692"/>
    </source>
</evidence>